<dbReference type="PANTHER" id="PTHR43713:SF3">
    <property type="entry name" value="GLUTAMATE-1-SEMIALDEHYDE 2,1-AMINOMUTASE 1, CHLOROPLASTIC-RELATED"/>
    <property type="match status" value="1"/>
</dbReference>
<dbReference type="GO" id="GO:0008483">
    <property type="term" value="F:transaminase activity"/>
    <property type="evidence" value="ECO:0007669"/>
    <property type="project" value="InterPro"/>
</dbReference>
<dbReference type="GO" id="GO:0030170">
    <property type="term" value="F:pyridoxal phosphate binding"/>
    <property type="evidence" value="ECO:0007669"/>
    <property type="project" value="InterPro"/>
</dbReference>
<protein>
    <recommendedName>
        <fullName evidence="4">glutamate-1-semialdehyde 2,1-aminomutase</fullName>
        <ecNumber evidence="4">5.4.3.8</ecNumber>
    </recommendedName>
</protein>
<keyword evidence="5 8" id="KW-0663">Pyridoxal phosphate</keyword>
<accession>A0AA35TYL3</accession>
<evidence type="ECO:0000256" key="1">
    <source>
        <dbReference type="ARBA" id="ARBA00001933"/>
    </source>
</evidence>
<dbReference type="EC" id="5.4.3.8" evidence="4"/>
<keyword evidence="7" id="KW-0627">Porphyrin biosynthesis</keyword>
<name>A0AA35TYL3_GEOBA</name>
<comment type="caution">
    <text evidence="9">The sequence shown here is derived from an EMBL/GenBank/DDBJ whole genome shotgun (WGS) entry which is preliminary data.</text>
</comment>
<keyword evidence="10" id="KW-1185">Reference proteome</keyword>
<dbReference type="GO" id="GO:0042286">
    <property type="term" value="F:glutamate-1-semialdehyde 2,1-aminomutase activity"/>
    <property type="evidence" value="ECO:0007669"/>
    <property type="project" value="UniProtKB-EC"/>
</dbReference>
<evidence type="ECO:0000256" key="3">
    <source>
        <dbReference type="ARBA" id="ARBA00008981"/>
    </source>
</evidence>
<dbReference type="EMBL" id="CASHTH010004280">
    <property type="protein sequence ID" value="CAI8055432.1"/>
    <property type="molecule type" value="Genomic_DNA"/>
</dbReference>
<dbReference type="InterPro" id="IPR004639">
    <property type="entry name" value="4pyrrol_synth_GluAld_NH2Trfase"/>
</dbReference>
<dbReference type="InterPro" id="IPR015422">
    <property type="entry name" value="PyrdxlP-dep_Trfase_small"/>
</dbReference>
<dbReference type="InterPro" id="IPR015424">
    <property type="entry name" value="PyrdxlP-dep_Trfase"/>
</dbReference>
<dbReference type="AlphaFoldDB" id="A0AA35TYL3"/>
<dbReference type="InterPro" id="IPR049704">
    <property type="entry name" value="Aminotrans_3_PPA_site"/>
</dbReference>
<dbReference type="Gene3D" id="3.40.640.10">
    <property type="entry name" value="Type I PLP-dependent aspartate aminotransferase-like (Major domain)"/>
    <property type="match status" value="1"/>
</dbReference>
<evidence type="ECO:0000256" key="6">
    <source>
        <dbReference type="ARBA" id="ARBA00023235"/>
    </source>
</evidence>
<evidence type="ECO:0000313" key="9">
    <source>
        <dbReference type="EMBL" id="CAI8055432.1"/>
    </source>
</evidence>
<keyword evidence="6" id="KW-0413">Isomerase</keyword>
<dbReference type="CDD" id="cd00610">
    <property type="entry name" value="OAT_like"/>
    <property type="match status" value="1"/>
</dbReference>
<organism evidence="9 10">
    <name type="scientific">Geodia barretti</name>
    <name type="common">Barrett's horny sponge</name>
    <dbReference type="NCBI Taxonomy" id="519541"/>
    <lineage>
        <taxon>Eukaryota</taxon>
        <taxon>Metazoa</taxon>
        <taxon>Porifera</taxon>
        <taxon>Demospongiae</taxon>
        <taxon>Heteroscleromorpha</taxon>
        <taxon>Tetractinellida</taxon>
        <taxon>Astrophorina</taxon>
        <taxon>Geodiidae</taxon>
        <taxon>Geodia</taxon>
    </lineage>
</organism>
<comment type="pathway">
    <text evidence="2">Porphyrin-containing compound metabolism; protoporphyrin-IX biosynthesis; 5-aminolevulinate from L-glutamyl-tRNA(Glu): step 2/2.</text>
</comment>
<dbReference type="Proteomes" id="UP001174909">
    <property type="component" value="Unassembled WGS sequence"/>
</dbReference>
<dbReference type="Pfam" id="PF00202">
    <property type="entry name" value="Aminotran_3"/>
    <property type="match status" value="1"/>
</dbReference>
<dbReference type="HAMAP" id="MF_00375">
    <property type="entry name" value="HemL_aminotrans_3"/>
    <property type="match status" value="1"/>
</dbReference>
<dbReference type="InterPro" id="IPR015421">
    <property type="entry name" value="PyrdxlP-dep_Trfase_major"/>
</dbReference>
<feature type="non-terminal residue" evidence="9">
    <location>
        <position position="1"/>
    </location>
</feature>
<dbReference type="SUPFAM" id="SSF53383">
    <property type="entry name" value="PLP-dependent transferases"/>
    <property type="match status" value="1"/>
</dbReference>
<dbReference type="NCBIfam" id="TIGR00713">
    <property type="entry name" value="hemL"/>
    <property type="match status" value="1"/>
</dbReference>
<comment type="cofactor">
    <cofactor evidence="1">
        <name>pyridoxal 5'-phosphate</name>
        <dbReference type="ChEBI" id="CHEBI:597326"/>
    </cofactor>
</comment>
<evidence type="ECO:0000256" key="4">
    <source>
        <dbReference type="ARBA" id="ARBA00012143"/>
    </source>
</evidence>
<dbReference type="PROSITE" id="PS00600">
    <property type="entry name" value="AA_TRANSFER_CLASS_3"/>
    <property type="match status" value="1"/>
</dbReference>
<dbReference type="GO" id="GO:0006779">
    <property type="term" value="P:porphyrin-containing compound biosynthetic process"/>
    <property type="evidence" value="ECO:0007669"/>
    <property type="project" value="UniProtKB-KW"/>
</dbReference>
<dbReference type="FunFam" id="3.40.640.10:FF:000021">
    <property type="entry name" value="Glutamate-1-semialdehyde 2,1-aminomutase"/>
    <property type="match status" value="1"/>
</dbReference>
<dbReference type="NCBIfam" id="NF000818">
    <property type="entry name" value="PRK00062.1"/>
    <property type="match status" value="1"/>
</dbReference>
<evidence type="ECO:0000313" key="10">
    <source>
        <dbReference type="Proteomes" id="UP001174909"/>
    </source>
</evidence>
<evidence type="ECO:0000256" key="5">
    <source>
        <dbReference type="ARBA" id="ARBA00022898"/>
    </source>
</evidence>
<sequence length="435" mass="45729">FSRRCNLNTRSKTLFDAAQQVIPGGVNSPARAFGPVGGDPLFIVKGEGARIVDADGKSYIDFVGSWGPLILGHAHPEIVAAVNAVVAEGTSFGAPTEIEVKMAQLVTEIVPSVEMVRMVNSGTEATMSAIRLARGHTGRDKIVKFEGCWHGHADSFLIQAGSSALTMGAPSSPGVTPGTAADSITVPFNDLEAVEKAVVENRDKIAAVIVEPVAGNMGVIPPAPDFLQGLRDVTAEMGIVLIFDEVITGFRVSPGGAQELYGVTPDLTTLGKIIGGGLPVGAFGGKREIMSDISPLGKMVSQAGTLSGNPLAMTAGYETLKRLQVPGVYDALEAKAQALETGILENLKALGLKYQANRVGSIMTLFFTEAPVTSFEAANACDQDLFARYFREMVNRGIYLAPSQFEAAFVSLAHSDADIDATIKANYEALKACIN</sequence>
<evidence type="ECO:0000256" key="8">
    <source>
        <dbReference type="RuleBase" id="RU003560"/>
    </source>
</evidence>
<evidence type="ECO:0000256" key="7">
    <source>
        <dbReference type="ARBA" id="ARBA00023244"/>
    </source>
</evidence>
<dbReference type="Gene3D" id="3.90.1150.10">
    <property type="entry name" value="Aspartate Aminotransferase, domain 1"/>
    <property type="match status" value="1"/>
</dbReference>
<dbReference type="PANTHER" id="PTHR43713">
    <property type="entry name" value="GLUTAMATE-1-SEMIALDEHYDE 2,1-AMINOMUTASE"/>
    <property type="match status" value="1"/>
</dbReference>
<reference evidence="9" key="1">
    <citation type="submission" date="2023-03" db="EMBL/GenBank/DDBJ databases">
        <authorList>
            <person name="Steffen K."/>
            <person name="Cardenas P."/>
        </authorList>
    </citation>
    <scope>NUCLEOTIDE SEQUENCE</scope>
</reference>
<comment type="similarity">
    <text evidence="3">Belongs to the class-III pyridoxal-phosphate-dependent aminotransferase family. HemL subfamily.</text>
</comment>
<dbReference type="InterPro" id="IPR005814">
    <property type="entry name" value="Aminotrans_3"/>
</dbReference>
<evidence type="ECO:0000256" key="2">
    <source>
        <dbReference type="ARBA" id="ARBA00004819"/>
    </source>
</evidence>
<gene>
    <name evidence="9" type="ORF">GBAR_LOCUS30274</name>
</gene>
<proteinExistence type="inferred from homology"/>